<protein>
    <submittedName>
        <fullName evidence="6">Extracellular solute-binding protein</fullName>
    </submittedName>
</protein>
<sequence length="541" mass="62255">MYKLLLSVMFVVLLTGCLSESNHSVERKQDQLIEGIDPYRLPEPVEVSMVKLIRPGLKLPYGDTIEDNLFTRYLFEETNVKFKVRWYAIGNDYEQKLNLALASEDLPDAMIVDEKKFRALVEADLLEDLTEVYEAYASPLLKEIYGVTKGEALDNATYNGRLMAIPDILPQADSYPLVWVRQDWLERLQLPEPRTLHDIAEIAKAFIERDPDRNGLNDTVGLTGNSKSLTSGGYTEAHDFKAVFNAMEAYPNVWHWDKQGELVYGSTTTEAKQALAQVRDWYAAGLIDKDFALRKNPYELVVNGKTGIFFAPWWAPWEIGQAINKDTEADWKPYPVADDNGVYRATRVPISNNFYVVRKGFKHPEALIVNLNFQTRFGRQPTTKDMQLDVTYIDMFPLMLSVDYRDAVTRKHDRLMEMINGDVNLERQSPEMLSIYERYLRDLKNPGANAGDWAASHAYRYSGAVIKESYEELKPVFTSSTGTMDKKWAELQQLENETFFKIMLGEQPIDAFDQFVEEWKKRGGNDIKHEIEIELEKVKTR</sequence>
<evidence type="ECO:0000256" key="2">
    <source>
        <dbReference type="ARBA" id="ARBA00022729"/>
    </source>
</evidence>
<dbReference type="PROSITE" id="PS51257">
    <property type="entry name" value="PROKAR_LIPOPROTEIN"/>
    <property type="match status" value="1"/>
</dbReference>
<gene>
    <name evidence="6" type="ORF">ACFQ2I_03295</name>
</gene>
<comment type="caution">
    <text evidence="6">The sequence shown here is derived from an EMBL/GenBank/DDBJ whole genome shotgun (WGS) entry which is preliminary data.</text>
</comment>
<keyword evidence="7" id="KW-1185">Reference proteome</keyword>
<dbReference type="PANTHER" id="PTHR43649">
    <property type="entry name" value="ARABINOSE-BINDING PROTEIN-RELATED"/>
    <property type="match status" value="1"/>
</dbReference>
<dbReference type="InterPro" id="IPR006059">
    <property type="entry name" value="SBP"/>
</dbReference>
<evidence type="ECO:0000313" key="6">
    <source>
        <dbReference type="EMBL" id="MFD0958403.1"/>
    </source>
</evidence>
<dbReference type="Proteomes" id="UP001596989">
    <property type="component" value="Unassembled WGS sequence"/>
</dbReference>
<dbReference type="Pfam" id="PF13416">
    <property type="entry name" value="SBP_bac_8"/>
    <property type="match status" value="1"/>
</dbReference>
<dbReference type="RefSeq" id="WP_377562169.1">
    <property type="nucleotide sequence ID" value="NZ_JBHTJZ010000005.1"/>
</dbReference>
<organism evidence="6 7">
    <name type="scientific">Paenibacillus chungangensis</name>
    <dbReference type="NCBI Taxonomy" id="696535"/>
    <lineage>
        <taxon>Bacteria</taxon>
        <taxon>Bacillati</taxon>
        <taxon>Bacillota</taxon>
        <taxon>Bacilli</taxon>
        <taxon>Bacillales</taxon>
        <taxon>Paenibacillaceae</taxon>
        <taxon>Paenibacillus</taxon>
    </lineage>
</organism>
<accession>A0ABW3HLP5</accession>
<dbReference type="InterPro" id="IPR050490">
    <property type="entry name" value="Bact_solute-bd_prot1"/>
</dbReference>
<proteinExistence type="predicted"/>
<evidence type="ECO:0000313" key="7">
    <source>
        <dbReference type="Proteomes" id="UP001596989"/>
    </source>
</evidence>
<dbReference type="SUPFAM" id="SSF53850">
    <property type="entry name" value="Periplasmic binding protein-like II"/>
    <property type="match status" value="1"/>
</dbReference>
<keyword evidence="4" id="KW-0564">Palmitate</keyword>
<name>A0ABW3HLP5_9BACL</name>
<keyword evidence="1" id="KW-1003">Cell membrane</keyword>
<keyword evidence="2" id="KW-0732">Signal</keyword>
<dbReference type="EMBL" id="JBHTJZ010000005">
    <property type="protein sequence ID" value="MFD0958403.1"/>
    <property type="molecule type" value="Genomic_DNA"/>
</dbReference>
<evidence type="ECO:0000256" key="4">
    <source>
        <dbReference type="ARBA" id="ARBA00023139"/>
    </source>
</evidence>
<keyword evidence="3" id="KW-0472">Membrane</keyword>
<reference evidence="7" key="1">
    <citation type="journal article" date="2019" name="Int. J. Syst. Evol. Microbiol.">
        <title>The Global Catalogue of Microorganisms (GCM) 10K type strain sequencing project: providing services to taxonomists for standard genome sequencing and annotation.</title>
        <authorList>
            <consortium name="The Broad Institute Genomics Platform"/>
            <consortium name="The Broad Institute Genome Sequencing Center for Infectious Disease"/>
            <person name="Wu L."/>
            <person name="Ma J."/>
        </authorList>
    </citation>
    <scope>NUCLEOTIDE SEQUENCE [LARGE SCALE GENOMIC DNA]</scope>
    <source>
        <strain evidence="7">CCUG 59129</strain>
    </source>
</reference>
<evidence type="ECO:0000256" key="3">
    <source>
        <dbReference type="ARBA" id="ARBA00023136"/>
    </source>
</evidence>
<evidence type="ECO:0000256" key="1">
    <source>
        <dbReference type="ARBA" id="ARBA00022475"/>
    </source>
</evidence>
<keyword evidence="5" id="KW-0449">Lipoprotein</keyword>
<evidence type="ECO:0000256" key="5">
    <source>
        <dbReference type="ARBA" id="ARBA00023288"/>
    </source>
</evidence>
<dbReference type="PANTHER" id="PTHR43649:SF33">
    <property type="entry name" value="POLYGALACTURONAN_RHAMNOGALACTURONAN-BINDING PROTEIN YTCQ"/>
    <property type="match status" value="1"/>
</dbReference>
<dbReference type="Gene3D" id="3.40.190.10">
    <property type="entry name" value="Periplasmic binding protein-like II"/>
    <property type="match status" value="3"/>
</dbReference>